<dbReference type="Pfam" id="PF01256">
    <property type="entry name" value="Carb_kinase"/>
    <property type="match status" value="1"/>
</dbReference>
<reference evidence="2" key="1">
    <citation type="submission" date="2007-06" db="EMBL/GenBank/DDBJ databases">
        <title>Complete sequence of Methanococcus vannielii SB.</title>
        <authorList>
            <consortium name="US DOE Joint Genome Institute"/>
            <person name="Copeland A."/>
            <person name="Lucas S."/>
            <person name="Lapidus A."/>
            <person name="Barry K."/>
            <person name="Glavina del Rio T."/>
            <person name="Dalin E."/>
            <person name="Tice H."/>
            <person name="Pitluck S."/>
            <person name="Chain P."/>
            <person name="Malfatti S."/>
            <person name="Shin M."/>
            <person name="Vergez L."/>
            <person name="Schmutz J."/>
            <person name="Larimer F."/>
            <person name="Land M."/>
            <person name="Hauser L."/>
            <person name="Kyrpides N."/>
            <person name="Anderson I."/>
            <person name="Sieprawska-Lupa M."/>
            <person name="Whitman W.B."/>
            <person name="Richardson P."/>
        </authorList>
    </citation>
    <scope>NUCLEOTIDE SEQUENCE [LARGE SCALE GENOMIC DNA]</scope>
    <source>
        <strain evidence="2">SB</strain>
    </source>
</reference>
<dbReference type="HOGENOM" id="CLU_979811_0_0_2"/>
<dbReference type="KEGG" id="mvn:Mevan_0853"/>
<organism evidence="2 3">
    <name type="scientific">Methanococcus vannielii (strain ATCC 35089 / DSM 1224 / JCM 13029 / OCM 148 / SB)</name>
    <dbReference type="NCBI Taxonomy" id="406327"/>
    <lineage>
        <taxon>Archaea</taxon>
        <taxon>Methanobacteriati</taxon>
        <taxon>Methanobacteriota</taxon>
        <taxon>Methanomada group</taxon>
        <taxon>Methanococci</taxon>
        <taxon>Methanococcales</taxon>
        <taxon>Methanococcaceae</taxon>
        <taxon>Methanococcus</taxon>
    </lineage>
</organism>
<dbReference type="Gene3D" id="3.40.1190.20">
    <property type="match status" value="1"/>
</dbReference>
<name>A6UQI7_METVS</name>
<dbReference type="eggNOG" id="arCOG05078">
    <property type="taxonomic scope" value="Archaea"/>
</dbReference>
<accession>A6UQI7</accession>
<evidence type="ECO:0000313" key="2">
    <source>
        <dbReference type="EMBL" id="ABR54759.1"/>
    </source>
</evidence>
<dbReference type="AlphaFoldDB" id="A6UQI7"/>
<sequence length="272" mass="29899">MVAGAMPIKGMELVKGQVHIEKNKIFVKNKEFPITMGSGALVGAAFKTLEYFGMEKELIFLTAGDVGEGEGSLKIYRDLNEITEEITIIHYIKPKISEILNVDFSKTVIGDAGGMYAGKAAGIGDKFRMFFPDVGELAFLADDKSSHPAYVRGFISKIDDLDVPKLIEMAYFQKMPDNMVVKGEKDYIVQCGKIIDHVANPKFEAMECIGGTGDTLTGITTSLIACGFKIEEASILGCKLNRKLGEIVNPKPDTKIYEIIKKIPEALKEFKL</sequence>
<dbReference type="EMBL" id="CP000742">
    <property type="protein sequence ID" value="ABR54759.1"/>
    <property type="molecule type" value="Genomic_DNA"/>
</dbReference>
<protein>
    <recommendedName>
        <fullName evidence="1">YjeF C-terminal domain-containing protein</fullName>
    </recommendedName>
</protein>
<feature type="domain" description="YjeF C-terminal" evidence="1">
    <location>
        <begin position="99"/>
        <end position="252"/>
    </location>
</feature>
<dbReference type="Proteomes" id="UP000001107">
    <property type="component" value="Chromosome"/>
</dbReference>
<dbReference type="InterPro" id="IPR029056">
    <property type="entry name" value="Ribokinase-like"/>
</dbReference>
<dbReference type="STRING" id="406327.Mevan_0853"/>
<proteinExistence type="predicted"/>
<keyword evidence="3" id="KW-1185">Reference proteome</keyword>
<dbReference type="InterPro" id="IPR000631">
    <property type="entry name" value="CARKD"/>
</dbReference>
<dbReference type="SUPFAM" id="SSF53613">
    <property type="entry name" value="Ribokinase-like"/>
    <property type="match status" value="1"/>
</dbReference>
<dbReference type="GO" id="GO:0016836">
    <property type="term" value="F:hydro-lyase activity"/>
    <property type="evidence" value="ECO:0007669"/>
    <property type="project" value="InterPro"/>
</dbReference>
<evidence type="ECO:0000313" key="3">
    <source>
        <dbReference type="Proteomes" id="UP000001107"/>
    </source>
</evidence>
<gene>
    <name evidence="2" type="ordered locus">Mevan_0853</name>
</gene>
<evidence type="ECO:0000259" key="1">
    <source>
        <dbReference type="Pfam" id="PF01256"/>
    </source>
</evidence>